<dbReference type="PANTHER" id="PTHR33546">
    <property type="entry name" value="LARGE, MULTIFUNCTIONAL SECRETED PROTEIN-RELATED"/>
    <property type="match status" value="1"/>
</dbReference>
<protein>
    <recommendedName>
        <fullName evidence="3">DUF6797 domain-containing protein</fullName>
    </recommendedName>
</protein>
<name>A0A7M2WZ63_9BACT</name>
<accession>A0A7M2WZ63</accession>
<dbReference type="Pfam" id="PF20601">
    <property type="entry name" value="DUF6797"/>
    <property type="match status" value="1"/>
</dbReference>
<evidence type="ECO:0000256" key="1">
    <source>
        <dbReference type="SAM" id="MobiDB-lite"/>
    </source>
</evidence>
<evidence type="ECO:0000256" key="2">
    <source>
        <dbReference type="SAM" id="SignalP"/>
    </source>
</evidence>
<feature type="domain" description="DUF6797" evidence="3">
    <location>
        <begin position="69"/>
        <end position="202"/>
    </location>
</feature>
<dbReference type="Proteomes" id="UP000593765">
    <property type="component" value="Chromosome"/>
</dbReference>
<gene>
    <name evidence="4" type="ORF">IPV69_03750</name>
</gene>
<dbReference type="RefSeq" id="WP_206293578.1">
    <property type="nucleotide sequence ID" value="NZ_CP063458.1"/>
</dbReference>
<reference evidence="4 5" key="1">
    <citation type="submission" date="2020-10" db="EMBL/GenBank/DDBJ databases">
        <title>Wide distribution of Phycisphaera-like planctomycetes from WD2101 soil group in peatlands and genome analysis of the first cultivated representative.</title>
        <authorList>
            <person name="Dedysh S.N."/>
            <person name="Beletsky A.V."/>
            <person name="Ivanova A."/>
            <person name="Kulichevskaya I.S."/>
            <person name="Suzina N.E."/>
            <person name="Philippov D.A."/>
            <person name="Rakitin A.L."/>
            <person name="Mardanov A.V."/>
            <person name="Ravin N.V."/>
        </authorList>
    </citation>
    <scope>NUCLEOTIDE SEQUENCE [LARGE SCALE GENOMIC DNA]</scope>
    <source>
        <strain evidence="4 5">M1803</strain>
    </source>
</reference>
<dbReference type="InterPro" id="IPR046476">
    <property type="entry name" value="DUF6797"/>
</dbReference>
<dbReference type="SUPFAM" id="SSF63829">
    <property type="entry name" value="Calcium-dependent phosphotriesterase"/>
    <property type="match status" value="1"/>
</dbReference>
<evidence type="ECO:0000259" key="3">
    <source>
        <dbReference type="Pfam" id="PF20601"/>
    </source>
</evidence>
<evidence type="ECO:0000313" key="5">
    <source>
        <dbReference type="Proteomes" id="UP000593765"/>
    </source>
</evidence>
<dbReference type="Gene3D" id="2.120.10.30">
    <property type="entry name" value="TolB, C-terminal domain"/>
    <property type="match status" value="1"/>
</dbReference>
<dbReference type="PANTHER" id="PTHR33546:SF1">
    <property type="entry name" value="LARGE, MULTIFUNCTIONAL SECRETED PROTEIN"/>
    <property type="match status" value="1"/>
</dbReference>
<dbReference type="KEGG" id="hbs:IPV69_03750"/>
<sequence>MQFSARRLSSFKSTFVYLLAMVAAPGAIAQTLEQSEHGSFMINTLEAPNGNLTYKGVIVKLGKGDEAAMCFDTELLRMSVGWVKATADGQSYDGWAGLVDPRNSTSFTASHGGPPTIGVYTGKKLEKGKPGPKVEPQARVATKVGPGWSSGGSLDDPRSPSKYDKNLTLGPLPKDQARWNGLYRHGDQVVFSYTVGKTHVFEQPGLAAGGPNPVYTRTFHVAAHEGPLTLLLADVDVAADAASVAVRTEGTALVGVAAKQPAESVVMAGLVKTPAGATLDNEKGRLVAHLPASKTAYVFQAWVWAGPKAEAGSFTALHRSASKTLEPADPAVITKGGPAIWGSPLKATGKLMTSGKADDAYVVDTIPAPEDNPWKALPRFAGLDFFADGTRAALSTIGGDVWVVSGIDEKLEDIQWKRFATGLFQPLGLRIIDDKIYVIGRDGLTRLTDLNGDGEADFYENINNEAQVTNNYHEFCLDLQTDPQGNFYYPKGSPWPPNVKSDHQGTMIKVSRDGSKMEVIATGLRAPNGTGMSDDGRLLTASDNQGHWEPACKVSWIRPGLFYGMVPAAHTPDRKAPTAFEQPIFWIPMSMDNSSGGQAFAPKAGKWGPLNGTMLHMSYGKSTLFNCMTETVDGVMQGAFVQFPLKFDSSLMRARFNPGDGQLYVTGLKGWQTNAGREGALHRVRHTGQPTRMPVEFHAHVNGLSITFGTALDKASATDVENWDIEQWNYKWTGNYGSPEFSVKDPTKAKHDVVEVKKVTLSEDGKTVFLETAEPLVAANQMRIRGNVKDATGKEGKWEIYNTINKPGAKKAL</sequence>
<dbReference type="InterPro" id="IPR011042">
    <property type="entry name" value="6-blade_b-propeller_TolB-like"/>
</dbReference>
<organism evidence="4 5">
    <name type="scientific">Humisphaera borealis</name>
    <dbReference type="NCBI Taxonomy" id="2807512"/>
    <lineage>
        <taxon>Bacteria</taxon>
        <taxon>Pseudomonadati</taxon>
        <taxon>Planctomycetota</taxon>
        <taxon>Phycisphaerae</taxon>
        <taxon>Tepidisphaerales</taxon>
        <taxon>Tepidisphaeraceae</taxon>
        <taxon>Humisphaera</taxon>
    </lineage>
</organism>
<dbReference type="EMBL" id="CP063458">
    <property type="protein sequence ID" value="QOV90492.1"/>
    <property type="molecule type" value="Genomic_DNA"/>
</dbReference>
<feature type="compositionally biased region" description="Basic and acidic residues" evidence="1">
    <location>
        <begin position="155"/>
        <end position="165"/>
    </location>
</feature>
<keyword evidence="5" id="KW-1185">Reference proteome</keyword>
<evidence type="ECO:0000313" key="4">
    <source>
        <dbReference type="EMBL" id="QOV90492.1"/>
    </source>
</evidence>
<feature type="region of interest" description="Disordered" evidence="1">
    <location>
        <begin position="126"/>
        <end position="169"/>
    </location>
</feature>
<feature type="chain" id="PRO_5034804538" description="DUF6797 domain-containing protein" evidence="2">
    <location>
        <begin position="30"/>
        <end position="813"/>
    </location>
</feature>
<feature type="signal peptide" evidence="2">
    <location>
        <begin position="1"/>
        <end position="29"/>
    </location>
</feature>
<keyword evidence="2" id="KW-0732">Signal</keyword>
<proteinExistence type="predicted"/>
<dbReference type="AlphaFoldDB" id="A0A7M2WZ63"/>